<feature type="region of interest" description="Disordered" evidence="1">
    <location>
        <begin position="647"/>
        <end position="759"/>
    </location>
</feature>
<feature type="compositionally biased region" description="Low complexity" evidence="1">
    <location>
        <begin position="667"/>
        <end position="685"/>
    </location>
</feature>
<evidence type="ECO:0000313" key="2">
    <source>
        <dbReference type="EMBL" id="CUF73902.1"/>
    </source>
</evidence>
<dbReference type="Gene3D" id="1.20.5.190">
    <property type="match status" value="1"/>
</dbReference>
<protein>
    <submittedName>
        <fullName evidence="2">IQ calmodulin-binding protein, putative</fullName>
    </submittedName>
</protein>
<feature type="region of interest" description="Disordered" evidence="1">
    <location>
        <begin position="537"/>
        <end position="577"/>
    </location>
</feature>
<evidence type="ECO:0000313" key="3">
    <source>
        <dbReference type="Proteomes" id="UP000051952"/>
    </source>
</evidence>
<evidence type="ECO:0000256" key="1">
    <source>
        <dbReference type="SAM" id="MobiDB-lite"/>
    </source>
</evidence>
<dbReference type="InterPro" id="IPR000048">
    <property type="entry name" value="IQ_motif_EF-hand-BS"/>
</dbReference>
<gene>
    <name evidence="2" type="ORF">BSAL_65295</name>
</gene>
<feature type="compositionally biased region" description="Low complexity" evidence="1">
    <location>
        <begin position="707"/>
        <end position="722"/>
    </location>
</feature>
<sequence>MYSTYPPPHAGDVLVPLPPQQKNVHPSRRHPAALRDNLVAAHRNDVANASAADHHCATKISATWRGYITRKRLATRHITRSYQYLKAVKIQCFVRCAFARRAAGYLREQREEICRARNDALIAQRVNELKGAVKWQAALFEASALKIQTIFRWKYAKRRKSIVVTNTGELKIIEEDVTPVLPKRQYMPQYWRRRSTVVLRSAQQKALEITENPSPRNRGPLNGSTEENTPIEKMMLSPAPPRSVPPQQQQQQREFASAGDRALPCLVGSPASLPTGAMSTQQLVLYDNPQATGREVAILSPQPPAHKRFGGPPTQATVEAINERNRRRDQELSELIESEQQQLRIRDRIDGIVQADLDHCAAVLQRRFRVAAAKQNLHSRQCLSEYLNRYAIIIQCAFRSFISRLHASQHRRDISTDIYMASQKYGMTQVERLKQEFVWNASIMTKAARTIQTGFRRFRYLSQYDADSGVAYEDYIRKGPPALPLGLMKDVPEHRTSTQSTSHSDDVAVQKYVFRRHKGPAARKALAEEKARAAAAATQVASAASNNDETDAPTTPAAEEQSSSYAPVTSPPMAVLPDDAEARYPDVLDDEQPVSQEPVDPQTEAATRIQSCFRQHSARANVAARKEQRDAAFEKLLAEEAAKNLINNSQRRASGETGDTPEEVPVTGAAPPSAALAADSSTTPANSSDAVVDAYAVPDSDHAAAQPDSNDADTTAPTNAPAEPHDDVVVASEVAADLPPTKDDVAPVAEHSPQAETDQ</sequence>
<name>A0A0S4ITG4_BODSA</name>
<organism evidence="2 3">
    <name type="scientific">Bodo saltans</name>
    <name type="common">Flagellated protozoan</name>
    <dbReference type="NCBI Taxonomy" id="75058"/>
    <lineage>
        <taxon>Eukaryota</taxon>
        <taxon>Discoba</taxon>
        <taxon>Euglenozoa</taxon>
        <taxon>Kinetoplastea</taxon>
        <taxon>Metakinetoplastina</taxon>
        <taxon>Eubodonida</taxon>
        <taxon>Bodonidae</taxon>
        <taxon>Bodo</taxon>
    </lineage>
</organism>
<keyword evidence="3" id="KW-1185">Reference proteome</keyword>
<dbReference type="Proteomes" id="UP000051952">
    <property type="component" value="Unassembled WGS sequence"/>
</dbReference>
<dbReference type="PROSITE" id="PS50096">
    <property type="entry name" value="IQ"/>
    <property type="match status" value="2"/>
</dbReference>
<dbReference type="SMART" id="SM00015">
    <property type="entry name" value="IQ"/>
    <property type="match status" value="5"/>
</dbReference>
<reference evidence="3" key="1">
    <citation type="submission" date="2015-09" db="EMBL/GenBank/DDBJ databases">
        <authorList>
            <consortium name="Pathogen Informatics"/>
        </authorList>
    </citation>
    <scope>NUCLEOTIDE SEQUENCE [LARGE SCALE GENOMIC DNA]</scope>
    <source>
        <strain evidence="3">Lake Konstanz</strain>
    </source>
</reference>
<dbReference type="AlphaFoldDB" id="A0A0S4ITG4"/>
<feature type="region of interest" description="Disordered" evidence="1">
    <location>
        <begin position="209"/>
        <end position="228"/>
    </location>
</feature>
<feature type="region of interest" description="Disordered" evidence="1">
    <location>
        <begin position="1"/>
        <end position="28"/>
    </location>
</feature>
<dbReference type="EMBL" id="CYKH01000397">
    <property type="protein sequence ID" value="CUF73902.1"/>
    <property type="molecule type" value="Genomic_DNA"/>
</dbReference>
<proteinExistence type="predicted"/>
<dbReference type="VEuPathDB" id="TriTrypDB:BSAL_65295"/>
<dbReference type="Pfam" id="PF00612">
    <property type="entry name" value="IQ"/>
    <property type="match status" value="3"/>
</dbReference>
<accession>A0A0S4ITG4</accession>
<feature type="region of interest" description="Disordered" evidence="1">
    <location>
        <begin position="234"/>
        <end position="258"/>
    </location>
</feature>
<dbReference type="CDD" id="cd23767">
    <property type="entry name" value="IQCD"/>
    <property type="match status" value="2"/>
</dbReference>